<evidence type="ECO:0000313" key="1">
    <source>
        <dbReference type="EMBL" id="HJC37382.1"/>
    </source>
</evidence>
<comment type="caution">
    <text evidence="1">The sequence shown here is derived from an EMBL/GenBank/DDBJ whole genome shotgun (WGS) entry which is preliminary data.</text>
</comment>
<reference evidence="1" key="2">
    <citation type="submission" date="2021-04" db="EMBL/GenBank/DDBJ databases">
        <authorList>
            <person name="Gilroy R."/>
        </authorList>
    </citation>
    <scope>NUCLEOTIDE SEQUENCE</scope>
    <source>
        <strain evidence="1">CHK187-11901</strain>
    </source>
</reference>
<evidence type="ECO:0000313" key="2">
    <source>
        <dbReference type="Proteomes" id="UP000823896"/>
    </source>
</evidence>
<accession>A0A9D2NS17</accession>
<protein>
    <submittedName>
        <fullName evidence="1">DUF4176 domain-containing protein</fullName>
    </submittedName>
</protein>
<sequence>MKEYLPIGSVVTLKQGTKKVMICGRIQKETK</sequence>
<dbReference type="Proteomes" id="UP000823896">
    <property type="component" value="Unassembled WGS sequence"/>
</dbReference>
<dbReference type="AlphaFoldDB" id="A0A9D2NS17"/>
<feature type="non-terminal residue" evidence="1">
    <location>
        <position position="31"/>
    </location>
</feature>
<reference evidence="1" key="1">
    <citation type="journal article" date="2021" name="PeerJ">
        <title>Extensive microbial diversity within the chicken gut microbiome revealed by metagenomics and culture.</title>
        <authorList>
            <person name="Gilroy R."/>
            <person name="Ravi A."/>
            <person name="Getino M."/>
            <person name="Pursley I."/>
            <person name="Horton D.L."/>
            <person name="Alikhan N.F."/>
            <person name="Baker D."/>
            <person name="Gharbi K."/>
            <person name="Hall N."/>
            <person name="Watson M."/>
            <person name="Adriaenssens E.M."/>
            <person name="Foster-Nyarko E."/>
            <person name="Jarju S."/>
            <person name="Secka A."/>
            <person name="Antonio M."/>
            <person name="Oren A."/>
            <person name="Chaudhuri R.R."/>
            <person name="La Ragione R."/>
            <person name="Hildebrand F."/>
            <person name="Pallen M.J."/>
        </authorList>
    </citation>
    <scope>NUCLEOTIDE SEQUENCE</scope>
    <source>
        <strain evidence="1">CHK187-11901</strain>
    </source>
</reference>
<organism evidence="1 2">
    <name type="scientific">Candidatus Merdibacter merdavium</name>
    <dbReference type="NCBI Taxonomy" id="2838692"/>
    <lineage>
        <taxon>Bacteria</taxon>
        <taxon>Bacillati</taxon>
        <taxon>Bacillota</taxon>
        <taxon>Erysipelotrichia</taxon>
        <taxon>Erysipelotrichales</taxon>
        <taxon>Erysipelotrichaceae</taxon>
        <taxon>Merdibacter</taxon>
    </lineage>
</organism>
<gene>
    <name evidence="1" type="ORF">H9702_09690</name>
</gene>
<proteinExistence type="predicted"/>
<dbReference type="InterPro" id="IPR025233">
    <property type="entry name" value="DUF4176"/>
</dbReference>
<dbReference type="Pfam" id="PF13780">
    <property type="entry name" value="DUF4176"/>
    <property type="match status" value="1"/>
</dbReference>
<dbReference type="EMBL" id="DWWM01000058">
    <property type="protein sequence ID" value="HJC37382.1"/>
    <property type="molecule type" value="Genomic_DNA"/>
</dbReference>
<name>A0A9D2NS17_9FIRM</name>